<feature type="region of interest" description="Disordered" evidence="1">
    <location>
        <begin position="1"/>
        <end position="30"/>
    </location>
</feature>
<name>A0A8H6NLU9_9PEZI</name>
<proteinExistence type="predicted"/>
<dbReference type="EMBL" id="WIGM01000144">
    <property type="protein sequence ID" value="KAF6837380.1"/>
    <property type="molecule type" value="Genomic_DNA"/>
</dbReference>
<evidence type="ECO:0000256" key="1">
    <source>
        <dbReference type="SAM" id="MobiDB-lite"/>
    </source>
</evidence>
<dbReference type="Proteomes" id="UP000639643">
    <property type="component" value="Unassembled WGS sequence"/>
</dbReference>
<evidence type="ECO:0000313" key="3">
    <source>
        <dbReference type="Proteomes" id="UP000639643"/>
    </source>
</evidence>
<organism evidence="2 3">
    <name type="scientific">Colletotrichum musicola</name>
    <dbReference type="NCBI Taxonomy" id="2175873"/>
    <lineage>
        <taxon>Eukaryota</taxon>
        <taxon>Fungi</taxon>
        <taxon>Dikarya</taxon>
        <taxon>Ascomycota</taxon>
        <taxon>Pezizomycotina</taxon>
        <taxon>Sordariomycetes</taxon>
        <taxon>Hypocreomycetidae</taxon>
        <taxon>Glomerellales</taxon>
        <taxon>Glomerellaceae</taxon>
        <taxon>Colletotrichum</taxon>
        <taxon>Colletotrichum orchidearum species complex</taxon>
    </lineage>
</organism>
<accession>A0A8H6NLU9</accession>
<evidence type="ECO:0000313" key="2">
    <source>
        <dbReference type="EMBL" id="KAF6837380.1"/>
    </source>
</evidence>
<feature type="compositionally biased region" description="Basic residues" evidence="1">
    <location>
        <begin position="1"/>
        <end position="10"/>
    </location>
</feature>
<reference evidence="2" key="1">
    <citation type="journal article" date="2020" name="Phytopathology">
        <title>Genome Sequence Resources of Colletotrichum truncatum, C. plurivorum, C. musicola, and C. sojae: Four Species Pathogenic to Soybean (Glycine max).</title>
        <authorList>
            <person name="Rogerio F."/>
            <person name="Boufleur T.R."/>
            <person name="Ciampi-Guillardi M."/>
            <person name="Sukno S.A."/>
            <person name="Thon M.R."/>
            <person name="Massola Junior N.S."/>
            <person name="Baroncelli R."/>
        </authorList>
    </citation>
    <scope>NUCLEOTIDE SEQUENCE</scope>
    <source>
        <strain evidence="2">LFN0074</strain>
    </source>
</reference>
<gene>
    <name evidence="2" type="ORF">CMUS01_05036</name>
</gene>
<keyword evidence="3" id="KW-1185">Reference proteome</keyword>
<sequence length="308" mass="33230">MMRARARAKSQIHPEHEAGNGRSDGTGAFNSRRPMCTPCLELPILPLIPPMMRGEPRFQWKANREGWGVRSLSGIWHRTAVFGGALEGSFSGGIAPCEIIHPPPANGLSSRTSPLAAFLFSSQNHTTASQSQNRLTIAQRLRVFGPGSVLPCLGHEVQIHAKSPAGDGFACPAPTLRSLRVALEPALHSRLARCQSSFTTVFKTGLASRRPGVGWTVASSEVTSRALACTARRCRICPARTADVKIRTLLYHGQQHDIIIGLPGLAWTGPVRSGLVWSGLKTTDLVGELPTKELGVDESEDEWTTYSG</sequence>
<comment type="caution">
    <text evidence="2">The sequence shown here is derived from an EMBL/GenBank/DDBJ whole genome shotgun (WGS) entry which is preliminary data.</text>
</comment>
<protein>
    <submittedName>
        <fullName evidence="2">Uncharacterized protein</fullName>
    </submittedName>
</protein>
<dbReference type="AlphaFoldDB" id="A0A8H6NLU9"/>